<proteinExistence type="predicted"/>
<accession>A0A085M5J9</accession>
<dbReference type="EMBL" id="KL363227">
    <property type="protein sequence ID" value="KFD52495.1"/>
    <property type="molecule type" value="Genomic_DNA"/>
</dbReference>
<protein>
    <submittedName>
        <fullName evidence="1">Uncharacterized protein</fullName>
    </submittedName>
</protein>
<evidence type="ECO:0000313" key="1">
    <source>
        <dbReference type="EMBL" id="KFD52495.1"/>
    </source>
</evidence>
<evidence type="ECO:0000313" key="2">
    <source>
        <dbReference type="Proteomes" id="UP000030764"/>
    </source>
</evidence>
<name>A0A085M5J9_9BILA</name>
<reference evidence="1 2" key="1">
    <citation type="journal article" date="2014" name="Nat. Genet.">
        <title>Genome and transcriptome of the porcine whipworm Trichuris suis.</title>
        <authorList>
            <person name="Jex A.R."/>
            <person name="Nejsum P."/>
            <person name="Schwarz E.M."/>
            <person name="Hu L."/>
            <person name="Young N.D."/>
            <person name="Hall R.S."/>
            <person name="Korhonen P.K."/>
            <person name="Liao S."/>
            <person name="Thamsborg S."/>
            <person name="Xia J."/>
            <person name="Xu P."/>
            <person name="Wang S."/>
            <person name="Scheerlinck J.P."/>
            <person name="Hofmann A."/>
            <person name="Sternberg P.W."/>
            <person name="Wang J."/>
            <person name="Gasser R.B."/>
        </authorList>
    </citation>
    <scope>NUCLEOTIDE SEQUENCE [LARGE SCALE GENOMIC DNA]</scope>
    <source>
        <strain evidence="1">DCEP-RM93M</strain>
    </source>
</reference>
<sequence>MDDVARTSPQMVIKPIMDSLEIKQITYRADRRSLRPRGLTKFRKSGCTYHALLEAGDCLLRAL</sequence>
<gene>
    <name evidence="1" type="ORF">M513_06692</name>
</gene>
<dbReference type="Proteomes" id="UP000030764">
    <property type="component" value="Unassembled WGS sequence"/>
</dbReference>
<organism evidence="1 2">
    <name type="scientific">Trichuris suis</name>
    <name type="common">pig whipworm</name>
    <dbReference type="NCBI Taxonomy" id="68888"/>
    <lineage>
        <taxon>Eukaryota</taxon>
        <taxon>Metazoa</taxon>
        <taxon>Ecdysozoa</taxon>
        <taxon>Nematoda</taxon>
        <taxon>Enoplea</taxon>
        <taxon>Dorylaimia</taxon>
        <taxon>Trichinellida</taxon>
        <taxon>Trichuridae</taxon>
        <taxon>Trichuris</taxon>
    </lineage>
</organism>
<dbReference type="AlphaFoldDB" id="A0A085M5J9"/>
<keyword evidence="2" id="KW-1185">Reference proteome</keyword>